<dbReference type="Pfam" id="PF14300">
    <property type="entry name" value="DMP19"/>
    <property type="match status" value="1"/>
</dbReference>
<dbReference type="Proteomes" id="UP000198757">
    <property type="component" value="Unassembled WGS sequence"/>
</dbReference>
<sequence>MGFLKKLFRGDNNNQGDKRPDIEALLSSQDANNAIIEIDNYVCRLCSWGGTLDRLTEPQRIFYFNQNIEREINNGGFNQYFYNSSGDFAHETLASLQTIGGNKTADILKQAIDQFPNSIVPRDRAERQEILEQIEEKANEVWEQLDQAFYKYEDNLNDLNIEYIKQNRSSF</sequence>
<dbReference type="AlphaFoldDB" id="A0A1G6YVH5"/>
<proteinExistence type="predicted"/>
<dbReference type="OrthoDB" id="6334863at2"/>
<evidence type="ECO:0000259" key="1">
    <source>
        <dbReference type="Pfam" id="PF14300"/>
    </source>
</evidence>
<evidence type="ECO:0000313" key="3">
    <source>
        <dbReference type="Proteomes" id="UP000198757"/>
    </source>
</evidence>
<keyword evidence="3" id="KW-1185">Reference proteome</keyword>
<gene>
    <name evidence="2" type="ORF">SAMN04487894_116111</name>
</gene>
<dbReference type="RefSeq" id="WP_090392297.1">
    <property type="nucleotide sequence ID" value="NZ_FMZO01000016.1"/>
</dbReference>
<name>A0A1G6YVH5_NIADE</name>
<feature type="domain" description="DNA mimic protein DMP19 C-terminal" evidence="1">
    <location>
        <begin position="53"/>
        <end position="167"/>
    </location>
</feature>
<accession>A0A1G6YVH5</accession>
<reference evidence="3" key="1">
    <citation type="submission" date="2016-10" db="EMBL/GenBank/DDBJ databases">
        <authorList>
            <person name="Varghese N."/>
            <person name="Submissions S."/>
        </authorList>
    </citation>
    <scope>NUCLEOTIDE SEQUENCE [LARGE SCALE GENOMIC DNA]</scope>
    <source>
        <strain evidence="3">DSM 25811 / CCM 8410 / LMG 26954 / E90</strain>
    </source>
</reference>
<evidence type="ECO:0000313" key="2">
    <source>
        <dbReference type="EMBL" id="SDD94350.1"/>
    </source>
</evidence>
<dbReference type="EMBL" id="FMZO01000016">
    <property type="protein sequence ID" value="SDD94350.1"/>
    <property type="molecule type" value="Genomic_DNA"/>
</dbReference>
<dbReference type="Gene3D" id="1.20.1420.60">
    <property type="match status" value="1"/>
</dbReference>
<organism evidence="2 3">
    <name type="scientific">Niabella drilacis (strain DSM 25811 / CCM 8410 / CCUG 62505 / LMG 26954 / E90)</name>
    <dbReference type="NCBI Taxonomy" id="1285928"/>
    <lineage>
        <taxon>Bacteria</taxon>
        <taxon>Pseudomonadati</taxon>
        <taxon>Bacteroidota</taxon>
        <taxon>Chitinophagia</taxon>
        <taxon>Chitinophagales</taxon>
        <taxon>Chitinophagaceae</taxon>
        <taxon>Niabella</taxon>
    </lineage>
</organism>
<dbReference type="STRING" id="1285928.SAMN04487894_116111"/>
<dbReference type="InterPro" id="IPR025402">
    <property type="entry name" value="DMP19_C"/>
</dbReference>
<protein>
    <recommendedName>
        <fullName evidence="1">DNA mimic protein DMP19 C-terminal domain-containing protein</fullName>
    </recommendedName>
</protein>